<gene>
    <name evidence="1" type="ORF">SAMN05660359_02926</name>
</gene>
<dbReference type="InterPro" id="IPR041289">
    <property type="entry name" value="Bact_RF_family3"/>
</dbReference>
<dbReference type="Proteomes" id="UP000183642">
    <property type="component" value="Unassembled WGS sequence"/>
</dbReference>
<dbReference type="RefSeq" id="WP_075014279.1">
    <property type="nucleotide sequence ID" value="NZ_FOWE01000007.1"/>
</dbReference>
<organism evidence="1 2">
    <name type="scientific">Geodermatophilus obscurus</name>
    <dbReference type="NCBI Taxonomy" id="1861"/>
    <lineage>
        <taxon>Bacteria</taxon>
        <taxon>Bacillati</taxon>
        <taxon>Actinomycetota</taxon>
        <taxon>Actinomycetes</taxon>
        <taxon>Geodermatophilales</taxon>
        <taxon>Geodermatophilaceae</taxon>
        <taxon>Geodermatophilus</taxon>
    </lineage>
</organism>
<accession>A0A1I5GMW7</accession>
<dbReference type="AlphaFoldDB" id="A0A1I5GMW7"/>
<dbReference type="EMBL" id="FOWE01000007">
    <property type="protein sequence ID" value="SFO37303.1"/>
    <property type="molecule type" value="Genomic_DNA"/>
</dbReference>
<proteinExistence type="predicted"/>
<dbReference type="Pfam" id="PF18845">
    <property type="entry name" value="baeRF_family3"/>
    <property type="match status" value="1"/>
</dbReference>
<evidence type="ECO:0008006" key="3">
    <source>
        <dbReference type="Google" id="ProtNLM"/>
    </source>
</evidence>
<keyword evidence="2" id="KW-1185">Reference proteome</keyword>
<protein>
    <recommendedName>
        <fullName evidence="3">Peptide chain release factor 1 (ERF1)</fullName>
    </recommendedName>
</protein>
<sequence>MTATLPRATGPTPEQVVLLQSLRDDLCVSLLASTTPAPRMADADARTLQRLAADARVRLARDGAPPELADALEALVAEARTGPTGAAVALFVNRALRQVVRLPVRVADRVVVDPTFATRDLVRALHRIPRHLVLLLSEREARLLEGGAGTLRPPARSPFPLTADDDAGDAFLRRVDRALGTFLRLHPAPLVLVGGHRVVGRFRRLSHNTGRLAGTVPGNLTTAPATVLVPRVRAVLDGYLLSRQDEALAHLDHRRSRNAVVEGIDAAWLAARRERPEMLAVEEGFTLAARLSPDGDFLVPAEDVEHPDVVDDVVDELVETVLLRGGWVAFVEDGTLAGAGRVALTLR</sequence>
<evidence type="ECO:0000313" key="1">
    <source>
        <dbReference type="EMBL" id="SFO37303.1"/>
    </source>
</evidence>
<name>A0A1I5GMW7_9ACTN</name>
<dbReference type="OrthoDB" id="242138at2"/>
<reference evidence="2" key="1">
    <citation type="submission" date="2016-10" db="EMBL/GenBank/DDBJ databases">
        <authorList>
            <person name="Varghese N."/>
            <person name="Submissions S."/>
        </authorList>
    </citation>
    <scope>NUCLEOTIDE SEQUENCE [LARGE SCALE GENOMIC DNA]</scope>
    <source>
        <strain evidence="2">DSM 43161</strain>
    </source>
</reference>
<evidence type="ECO:0000313" key="2">
    <source>
        <dbReference type="Proteomes" id="UP000183642"/>
    </source>
</evidence>